<dbReference type="InterPro" id="IPR000884">
    <property type="entry name" value="TSP1_rpt"/>
</dbReference>
<gene>
    <name evidence="6" type="ORF">EB796_017248</name>
</gene>
<feature type="compositionally biased region" description="Basic residues" evidence="3">
    <location>
        <begin position="407"/>
        <end position="417"/>
    </location>
</feature>
<dbReference type="OrthoDB" id="446173at2759"/>
<feature type="transmembrane region" description="Helical" evidence="4">
    <location>
        <begin position="280"/>
        <end position="302"/>
    </location>
</feature>
<dbReference type="PANTHER" id="PTHR16311">
    <property type="entry name" value="THROMBOSPONDIN TYPE I DOMAIN-CONTAINING 1"/>
    <property type="match status" value="1"/>
</dbReference>
<dbReference type="Proteomes" id="UP000593567">
    <property type="component" value="Unassembled WGS sequence"/>
</dbReference>
<feature type="domain" description="CUB" evidence="5">
    <location>
        <begin position="145"/>
        <end position="258"/>
    </location>
</feature>
<evidence type="ECO:0000313" key="7">
    <source>
        <dbReference type="Proteomes" id="UP000593567"/>
    </source>
</evidence>
<name>A0A7J7JEI2_BUGNE</name>
<dbReference type="AlphaFoldDB" id="A0A7J7JEI2"/>
<evidence type="ECO:0000256" key="2">
    <source>
        <dbReference type="PROSITE-ProRule" id="PRU00059"/>
    </source>
</evidence>
<dbReference type="FunFam" id="2.20.100.10:FF:000002">
    <property type="entry name" value="Unc-5 netrin receptor C"/>
    <property type="match status" value="1"/>
</dbReference>
<organism evidence="6 7">
    <name type="scientific">Bugula neritina</name>
    <name type="common">Brown bryozoan</name>
    <name type="synonym">Sertularia neritina</name>
    <dbReference type="NCBI Taxonomy" id="10212"/>
    <lineage>
        <taxon>Eukaryota</taxon>
        <taxon>Metazoa</taxon>
        <taxon>Spiralia</taxon>
        <taxon>Lophotrochozoa</taxon>
        <taxon>Bryozoa</taxon>
        <taxon>Gymnolaemata</taxon>
        <taxon>Cheilostomatida</taxon>
        <taxon>Flustrina</taxon>
        <taxon>Buguloidea</taxon>
        <taxon>Bugulidae</taxon>
        <taxon>Bugula</taxon>
    </lineage>
</organism>
<dbReference type="SUPFAM" id="SSF49854">
    <property type="entry name" value="Spermadhesin, CUB domain"/>
    <property type="match status" value="1"/>
</dbReference>
<keyword evidence="4" id="KW-1133">Transmembrane helix</keyword>
<feature type="compositionally biased region" description="Polar residues" evidence="3">
    <location>
        <begin position="588"/>
        <end position="601"/>
    </location>
</feature>
<dbReference type="PROSITE" id="PS50092">
    <property type="entry name" value="TSP1"/>
    <property type="match status" value="1"/>
</dbReference>
<dbReference type="InterPro" id="IPR038877">
    <property type="entry name" value="THSD1"/>
</dbReference>
<dbReference type="GO" id="GO:0071944">
    <property type="term" value="C:cell periphery"/>
    <property type="evidence" value="ECO:0007669"/>
    <property type="project" value="TreeGrafter"/>
</dbReference>
<feature type="region of interest" description="Disordered" evidence="3">
    <location>
        <begin position="458"/>
        <end position="488"/>
    </location>
</feature>
<keyword evidence="7" id="KW-1185">Reference proteome</keyword>
<sequence length="845" mass="92418">MYEARAPVNASTTSFNCDGIRQFHWKNRPATYCFKYQTVARDQAVTDHGLFCLPANKTIAGQAVDGQWSAWLPWSNCSGSCILGTQSRYRYCNNPSPSNGGQFCKGDDSYQYRQCEIECSEGIELKPVNPVKPKRPTNKALQCGCGCSVTQSDGLIIPGRSCPGTKDYKVHIVWTLEAPPNAVIQLNLTNFKWNVAGQILKIRDGATFDASLLFDLKGNEDFEDLSIISSSNYLHIEFMSSELVPDYPDLFIGVYSMTASTSSGHVEMATSETVQSKWELPTIIAGIVTGSVLVPVIVGVLIDRRRRLSRPMKSDVEDSPNHIVMQVKDGQYCQFGDGTTSLNTVKTSKKGQQSQQDIHQKHHPSRPTSLPFQPPKHHHRHGKPDRPSKRADHSRTHNVDAGTYPTRRTRKSHRKRNLHDQTVQHNAMLVANLPDPYHIKPEDFVHSTDVLHTLLSPAERRLLASPPDESMKPKRKRHKPKYRKPASLTDQSELDKLIRGLPVGKPNTTQVNADSEYRALINHLSSTGSNNQSELVNTSAEVHPVPHTTPVENTSSELSPTVSPIANDPSALLVNGQRSPCLDDGYNSLANTGSTQSNLSSKGRESIVAPVLQRIREKSGNASDSSVKQLSKELPTRHSTPNNQTLRQQVACDSGSNVTPGTTDSTTVFPRVLLKPDGASHTDSDSFSPPVSILPPPVESPRSKHSVPGITPPPSHFADHMLNSSANQTASGTSAITAHICDDSMQSKPADIVETPTLHRVSKSGKSLIPKLAVKQTPGSLQSSQVMPKSNGAQTNSRLAAPSVDRPKEGPKLFIKNSGLCHAAKSQSATTSDSYDYDDYLPPPL</sequence>
<dbReference type="PANTHER" id="PTHR16311:SF3">
    <property type="entry name" value="THROMBOSPONDIN TYPE-1 DOMAIN-CONTAINING PROTEIN 1"/>
    <property type="match status" value="1"/>
</dbReference>
<feature type="compositionally biased region" description="Basic and acidic residues" evidence="3">
    <location>
        <begin position="384"/>
        <end position="398"/>
    </location>
</feature>
<proteinExistence type="predicted"/>
<feature type="compositionally biased region" description="Polar residues" evidence="3">
    <location>
        <begin position="654"/>
        <end position="668"/>
    </location>
</feature>
<keyword evidence="1" id="KW-1015">Disulfide bond</keyword>
<feature type="region of interest" description="Disordered" evidence="3">
    <location>
        <begin position="343"/>
        <end position="422"/>
    </location>
</feature>
<dbReference type="Gene3D" id="2.20.100.10">
    <property type="entry name" value="Thrombospondin type-1 (TSP1) repeat"/>
    <property type="match status" value="1"/>
</dbReference>
<reference evidence="6" key="1">
    <citation type="submission" date="2020-06" db="EMBL/GenBank/DDBJ databases">
        <title>Draft genome of Bugula neritina, a colonial animal packing powerful symbionts and potential medicines.</title>
        <authorList>
            <person name="Rayko M."/>
        </authorList>
    </citation>
    <scope>NUCLEOTIDE SEQUENCE [LARGE SCALE GENOMIC DNA]</scope>
    <source>
        <strain evidence="6">Kwan_BN1</strain>
    </source>
</reference>
<feature type="region of interest" description="Disordered" evidence="3">
    <location>
        <begin position="586"/>
        <end position="605"/>
    </location>
</feature>
<keyword evidence="4" id="KW-0472">Membrane</keyword>
<feature type="compositionally biased region" description="Polar residues" evidence="3">
    <location>
        <begin position="343"/>
        <end position="357"/>
    </location>
</feature>
<dbReference type="InterPro" id="IPR035914">
    <property type="entry name" value="Sperma_CUB_dom_sf"/>
</dbReference>
<evidence type="ECO:0000256" key="4">
    <source>
        <dbReference type="SAM" id="Phobius"/>
    </source>
</evidence>
<dbReference type="SUPFAM" id="SSF82895">
    <property type="entry name" value="TSP-1 type 1 repeat"/>
    <property type="match status" value="1"/>
</dbReference>
<dbReference type="CDD" id="cd00041">
    <property type="entry name" value="CUB"/>
    <property type="match status" value="1"/>
</dbReference>
<feature type="compositionally biased region" description="Polar residues" evidence="3">
    <location>
        <begin position="620"/>
        <end position="629"/>
    </location>
</feature>
<dbReference type="EMBL" id="VXIV02002579">
    <property type="protein sequence ID" value="KAF6024447.1"/>
    <property type="molecule type" value="Genomic_DNA"/>
</dbReference>
<comment type="caution">
    <text evidence="2">Lacks conserved residue(s) required for the propagation of feature annotation.</text>
</comment>
<evidence type="ECO:0000313" key="6">
    <source>
        <dbReference type="EMBL" id="KAF6024447.1"/>
    </source>
</evidence>
<feature type="region of interest" description="Disordered" evidence="3">
    <location>
        <begin position="616"/>
        <end position="709"/>
    </location>
</feature>
<keyword evidence="4" id="KW-0812">Transmembrane</keyword>
<comment type="caution">
    <text evidence="6">The sequence shown here is derived from an EMBL/GenBank/DDBJ whole genome shotgun (WGS) entry which is preliminary data.</text>
</comment>
<evidence type="ECO:0000256" key="1">
    <source>
        <dbReference type="ARBA" id="ARBA00023157"/>
    </source>
</evidence>
<dbReference type="Pfam" id="PF00090">
    <property type="entry name" value="TSP_1"/>
    <property type="match status" value="1"/>
</dbReference>
<feature type="compositionally biased region" description="Basic residues" evidence="3">
    <location>
        <begin position="473"/>
        <end position="484"/>
    </location>
</feature>
<dbReference type="Gene3D" id="2.60.120.290">
    <property type="entry name" value="Spermadhesin, CUB domain"/>
    <property type="match status" value="1"/>
</dbReference>
<evidence type="ECO:0000256" key="3">
    <source>
        <dbReference type="SAM" id="MobiDB-lite"/>
    </source>
</evidence>
<protein>
    <submittedName>
        <fullName evidence="6">THSD1</fullName>
    </submittedName>
</protein>
<dbReference type="SMART" id="SM00209">
    <property type="entry name" value="TSP1"/>
    <property type="match status" value="1"/>
</dbReference>
<evidence type="ECO:0000259" key="5">
    <source>
        <dbReference type="PROSITE" id="PS01180"/>
    </source>
</evidence>
<dbReference type="InterPro" id="IPR036383">
    <property type="entry name" value="TSP1_rpt_sf"/>
</dbReference>
<dbReference type="InterPro" id="IPR000859">
    <property type="entry name" value="CUB_dom"/>
</dbReference>
<feature type="region of interest" description="Disordered" evidence="3">
    <location>
        <begin position="775"/>
        <end position="845"/>
    </location>
</feature>
<feature type="compositionally biased region" description="Polar residues" evidence="3">
    <location>
        <begin position="777"/>
        <end position="798"/>
    </location>
</feature>
<accession>A0A7J7JEI2</accession>
<dbReference type="PROSITE" id="PS01180">
    <property type="entry name" value="CUB"/>
    <property type="match status" value="1"/>
</dbReference>
<feature type="compositionally biased region" description="Polar residues" evidence="3">
    <location>
        <begin position="637"/>
        <end position="648"/>
    </location>
</feature>